<feature type="compositionally biased region" description="Low complexity" evidence="1">
    <location>
        <begin position="1"/>
        <end position="17"/>
    </location>
</feature>
<dbReference type="InterPro" id="IPR011051">
    <property type="entry name" value="RmlC_Cupin_sf"/>
</dbReference>
<evidence type="ECO:0000256" key="1">
    <source>
        <dbReference type="SAM" id="MobiDB-lite"/>
    </source>
</evidence>
<organism evidence="3 4">
    <name type="scientific">Roseimicrobium gellanilyticum</name>
    <dbReference type="NCBI Taxonomy" id="748857"/>
    <lineage>
        <taxon>Bacteria</taxon>
        <taxon>Pseudomonadati</taxon>
        <taxon>Verrucomicrobiota</taxon>
        <taxon>Verrucomicrobiia</taxon>
        <taxon>Verrucomicrobiales</taxon>
        <taxon>Verrucomicrobiaceae</taxon>
        <taxon>Roseimicrobium</taxon>
    </lineage>
</organism>
<accession>A0A366HRM2</accession>
<dbReference type="SUPFAM" id="SSF51182">
    <property type="entry name" value="RmlC-like cupins"/>
    <property type="match status" value="1"/>
</dbReference>
<dbReference type="EMBL" id="QNRR01000002">
    <property type="protein sequence ID" value="RBP46331.1"/>
    <property type="molecule type" value="Genomic_DNA"/>
</dbReference>
<dbReference type="Proteomes" id="UP000253426">
    <property type="component" value="Unassembled WGS sequence"/>
</dbReference>
<dbReference type="InterPro" id="IPR013096">
    <property type="entry name" value="Cupin_2"/>
</dbReference>
<evidence type="ECO:0000313" key="3">
    <source>
        <dbReference type="EMBL" id="RBP46331.1"/>
    </source>
</evidence>
<proteinExistence type="predicted"/>
<keyword evidence="4" id="KW-1185">Reference proteome</keyword>
<dbReference type="OrthoDB" id="2080697at2"/>
<dbReference type="Gene3D" id="2.60.120.10">
    <property type="entry name" value="Jelly Rolls"/>
    <property type="match status" value="1"/>
</dbReference>
<protein>
    <submittedName>
        <fullName evidence="3">Cupin domain</fullName>
    </submittedName>
</protein>
<sequence>MEATSASASPIPTSTGPLLVRHQGHTPRERSTCGWRDRLISREDAALSPAAWAHAVDIDGAKLHYHKRSTELYYVLEGSGSVLLDGVEQEVHAGSLVHIPPGVVHGARGRMRVLVVGIPDIAEDDYFEP</sequence>
<feature type="domain" description="Cupin type-2" evidence="2">
    <location>
        <begin position="61"/>
        <end position="112"/>
    </location>
</feature>
<dbReference type="RefSeq" id="WP_113957856.1">
    <property type="nucleotide sequence ID" value="NZ_QNRR01000002.1"/>
</dbReference>
<feature type="region of interest" description="Disordered" evidence="1">
    <location>
        <begin position="1"/>
        <end position="31"/>
    </location>
</feature>
<dbReference type="Pfam" id="PF07883">
    <property type="entry name" value="Cupin_2"/>
    <property type="match status" value="1"/>
</dbReference>
<comment type="caution">
    <text evidence="3">The sequence shown here is derived from an EMBL/GenBank/DDBJ whole genome shotgun (WGS) entry which is preliminary data.</text>
</comment>
<dbReference type="AlphaFoldDB" id="A0A366HRM2"/>
<reference evidence="3 4" key="1">
    <citation type="submission" date="2018-06" db="EMBL/GenBank/DDBJ databases">
        <title>Genomic Encyclopedia of Type Strains, Phase IV (KMG-IV): sequencing the most valuable type-strain genomes for metagenomic binning, comparative biology and taxonomic classification.</title>
        <authorList>
            <person name="Goeker M."/>
        </authorList>
    </citation>
    <scope>NUCLEOTIDE SEQUENCE [LARGE SCALE GENOMIC DNA]</scope>
    <source>
        <strain evidence="3 4">DSM 25532</strain>
    </source>
</reference>
<dbReference type="PANTHER" id="PTHR36440:SF1">
    <property type="entry name" value="PUTATIVE (AFU_ORTHOLOGUE AFUA_8G07350)-RELATED"/>
    <property type="match status" value="1"/>
</dbReference>
<gene>
    <name evidence="3" type="ORF">DES53_102720</name>
</gene>
<dbReference type="InterPro" id="IPR014710">
    <property type="entry name" value="RmlC-like_jellyroll"/>
</dbReference>
<evidence type="ECO:0000259" key="2">
    <source>
        <dbReference type="Pfam" id="PF07883"/>
    </source>
</evidence>
<name>A0A366HRM2_9BACT</name>
<dbReference type="PANTHER" id="PTHR36440">
    <property type="entry name" value="PUTATIVE (AFU_ORTHOLOGUE AFUA_8G07350)-RELATED"/>
    <property type="match status" value="1"/>
</dbReference>
<evidence type="ECO:0000313" key="4">
    <source>
        <dbReference type="Proteomes" id="UP000253426"/>
    </source>
</evidence>
<dbReference type="InterPro" id="IPR053146">
    <property type="entry name" value="QDO-like"/>
</dbReference>